<name>A0A6N6VXY3_9BURK</name>
<accession>A0A6N6VXY3</accession>
<organism evidence="1 2">
    <name type="scientific">Paraburkholderia madseniana</name>
    <dbReference type="NCBI Taxonomy" id="2599607"/>
    <lineage>
        <taxon>Bacteria</taxon>
        <taxon>Pseudomonadati</taxon>
        <taxon>Pseudomonadota</taxon>
        <taxon>Betaproteobacteria</taxon>
        <taxon>Burkholderiales</taxon>
        <taxon>Burkholderiaceae</taxon>
        <taxon>Paraburkholderia</taxon>
    </lineage>
</organism>
<reference evidence="1 2" key="1">
    <citation type="journal article" date="2020" name="Int. J. Syst. Evol. Microbiol.">
        <title>Paraburkholderia madseniana sp. nov., a phenolic acid-degrading bacterium isolated from acidic forest soil.</title>
        <authorList>
            <person name="Wilhelm R.C."/>
            <person name="Murphy S.J.L."/>
            <person name="Feriancek N.M."/>
            <person name="Karasz D.C."/>
            <person name="DeRito C.M."/>
            <person name="Newman J.D."/>
            <person name="Buckley D.H."/>
        </authorList>
    </citation>
    <scope>NUCLEOTIDE SEQUENCE [LARGE SCALE GENOMIC DNA]</scope>
    <source>
        <strain evidence="1 2">RP11</strain>
    </source>
</reference>
<protein>
    <submittedName>
        <fullName evidence="1">Type II secretion protein F</fullName>
    </submittedName>
</protein>
<evidence type="ECO:0000313" key="2">
    <source>
        <dbReference type="Proteomes" id="UP000463700"/>
    </source>
</evidence>
<evidence type="ECO:0000313" key="1">
    <source>
        <dbReference type="EMBL" id="KAE8753472.1"/>
    </source>
</evidence>
<proteinExistence type="predicted"/>
<comment type="caution">
    <text evidence="1">The sequence shown here is derived from an EMBL/GenBank/DDBJ whole genome shotgun (WGS) entry which is preliminary data.</text>
</comment>
<feature type="non-terminal residue" evidence="1">
    <location>
        <position position="38"/>
    </location>
</feature>
<gene>
    <name evidence="1" type="ORF">FSO04_45025</name>
</gene>
<dbReference type="AlphaFoldDB" id="A0A6N6VXY3"/>
<dbReference type="Proteomes" id="UP000463700">
    <property type="component" value="Unassembled WGS sequence"/>
</dbReference>
<sequence>MSSVVLVFAALALLCVALALLLWQRGAQRKDQASTERY</sequence>
<dbReference type="EMBL" id="VOSW01000215">
    <property type="protein sequence ID" value="KAE8753472.1"/>
    <property type="molecule type" value="Genomic_DNA"/>
</dbReference>